<name>A0ABT4UEB2_9ACTN</name>
<evidence type="ECO:0000313" key="1">
    <source>
        <dbReference type="EMBL" id="MDA2815278.1"/>
    </source>
</evidence>
<evidence type="ECO:0000313" key="2">
    <source>
        <dbReference type="Proteomes" id="UP001527866"/>
    </source>
</evidence>
<organism evidence="1 2">
    <name type="scientific">Nocardiopsis endophytica</name>
    <dbReference type="NCBI Taxonomy" id="3018445"/>
    <lineage>
        <taxon>Bacteria</taxon>
        <taxon>Bacillati</taxon>
        <taxon>Actinomycetota</taxon>
        <taxon>Actinomycetes</taxon>
        <taxon>Streptosporangiales</taxon>
        <taxon>Nocardiopsidaceae</taxon>
        <taxon>Nocardiopsis</taxon>
    </lineage>
</organism>
<protein>
    <submittedName>
        <fullName evidence="1">Uncharacterized protein</fullName>
    </submittedName>
</protein>
<reference evidence="1 2" key="1">
    <citation type="submission" date="2023-01" db="EMBL/GenBank/DDBJ databases">
        <title>Draft genome sequence of Nocardiopsis sp. RSe5-2 isolated from halophytes.</title>
        <authorList>
            <person name="Duangmal K."/>
            <person name="Chantavorakit T."/>
        </authorList>
    </citation>
    <scope>NUCLEOTIDE SEQUENCE [LARGE SCALE GENOMIC DNA]</scope>
    <source>
        <strain evidence="1 2">RSe5-2</strain>
    </source>
</reference>
<accession>A0ABT4UEB2</accession>
<dbReference type="EMBL" id="JAQFWQ010000197">
    <property type="protein sequence ID" value="MDA2815278.1"/>
    <property type="molecule type" value="Genomic_DNA"/>
</dbReference>
<proteinExistence type="predicted"/>
<dbReference type="RefSeq" id="WP_270690947.1">
    <property type="nucleotide sequence ID" value="NZ_JAQFWQ010000197.1"/>
</dbReference>
<sequence>MVSPGPVSVDPSVRVQRVPHLRRLADRASAALSRFSGEASD</sequence>
<comment type="caution">
    <text evidence="1">The sequence shown here is derived from an EMBL/GenBank/DDBJ whole genome shotgun (WGS) entry which is preliminary data.</text>
</comment>
<dbReference type="Proteomes" id="UP001527866">
    <property type="component" value="Unassembled WGS sequence"/>
</dbReference>
<gene>
    <name evidence="1" type="ORF">O4J56_31845</name>
</gene>
<keyword evidence="2" id="KW-1185">Reference proteome</keyword>